<evidence type="ECO:0000256" key="4">
    <source>
        <dbReference type="SAM" id="MobiDB-lite"/>
    </source>
</evidence>
<organism evidence="6 7">
    <name type="scientific">Dendrothele bispora (strain CBS 962.96)</name>
    <dbReference type="NCBI Taxonomy" id="1314807"/>
    <lineage>
        <taxon>Eukaryota</taxon>
        <taxon>Fungi</taxon>
        <taxon>Dikarya</taxon>
        <taxon>Basidiomycota</taxon>
        <taxon>Agaricomycotina</taxon>
        <taxon>Agaricomycetes</taxon>
        <taxon>Agaricomycetidae</taxon>
        <taxon>Agaricales</taxon>
        <taxon>Agaricales incertae sedis</taxon>
        <taxon>Dendrothele</taxon>
    </lineage>
</organism>
<evidence type="ECO:0000259" key="5">
    <source>
        <dbReference type="Pfam" id="PF00656"/>
    </source>
</evidence>
<keyword evidence="7" id="KW-1185">Reference proteome</keyword>
<dbReference type="GO" id="GO:0005737">
    <property type="term" value="C:cytoplasm"/>
    <property type="evidence" value="ECO:0007669"/>
    <property type="project" value="TreeGrafter"/>
</dbReference>
<dbReference type="InterPro" id="IPR011600">
    <property type="entry name" value="Pept_C14_caspase"/>
</dbReference>
<dbReference type="Pfam" id="PF00656">
    <property type="entry name" value="Peptidase_C14"/>
    <property type="match status" value="1"/>
</dbReference>
<comment type="similarity">
    <text evidence="1">Belongs to the peptidase C14B family.</text>
</comment>
<protein>
    <recommendedName>
        <fullName evidence="5">Peptidase C14 caspase domain-containing protein</fullName>
    </recommendedName>
</protein>
<proteinExistence type="inferred from homology"/>
<keyword evidence="3" id="KW-0645">Protease</keyword>
<dbReference type="PANTHER" id="PTHR48104">
    <property type="entry name" value="METACASPASE-4"/>
    <property type="match status" value="1"/>
</dbReference>
<evidence type="ECO:0000313" key="6">
    <source>
        <dbReference type="EMBL" id="THU78556.1"/>
    </source>
</evidence>
<dbReference type="OrthoDB" id="3223806at2759"/>
<feature type="region of interest" description="Disordered" evidence="4">
    <location>
        <begin position="1"/>
        <end position="27"/>
    </location>
</feature>
<dbReference type="GO" id="GO:0006915">
    <property type="term" value="P:apoptotic process"/>
    <property type="evidence" value="ECO:0007669"/>
    <property type="project" value="UniProtKB-KW"/>
</dbReference>
<keyword evidence="3" id="KW-0788">Thiol protease</keyword>
<feature type="domain" description="Peptidase C14 caspase" evidence="5">
    <location>
        <begin position="39"/>
        <end position="288"/>
    </location>
</feature>
<reference evidence="6 7" key="1">
    <citation type="journal article" date="2019" name="Nat. Ecol. Evol.">
        <title>Megaphylogeny resolves global patterns of mushroom evolution.</title>
        <authorList>
            <person name="Varga T."/>
            <person name="Krizsan K."/>
            <person name="Foldi C."/>
            <person name="Dima B."/>
            <person name="Sanchez-Garcia M."/>
            <person name="Sanchez-Ramirez S."/>
            <person name="Szollosi G.J."/>
            <person name="Szarkandi J.G."/>
            <person name="Papp V."/>
            <person name="Albert L."/>
            <person name="Andreopoulos W."/>
            <person name="Angelini C."/>
            <person name="Antonin V."/>
            <person name="Barry K.W."/>
            <person name="Bougher N.L."/>
            <person name="Buchanan P."/>
            <person name="Buyck B."/>
            <person name="Bense V."/>
            <person name="Catcheside P."/>
            <person name="Chovatia M."/>
            <person name="Cooper J."/>
            <person name="Damon W."/>
            <person name="Desjardin D."/>
            <person name="Finy P."/>
            <person name="Geml J."/>
            <person name="Haridas S."/>
            <person name="Hughes K."/>
            <person name="Justo A."/>
            <person name="Karasinski D."/>
            <person name="Kautmanova I."/>
            <person name="Kiss B."/>
            <person name="Kocsube S."/>
            <person name="Kotiranta H."/>
            <person name="LaButti K.M."/>
            <person name="Lechner B.E."/>
            <person name="Liimatainen K."/>
            <person name="Lipzen A."/>
            <person name="Lukacs Z."/>
            <person name="Mihaltcheva S."/>
            <person name="Morgado L.N."/>
            <person name="Niskanen T."/>
            <person name="Noordeloos M.E."/>
            <person name="Ohm R.A."/>
            <person name="Ortiz-Santana B."/>
            <person name="Ovrebo C."/>
            <person name="Racz N."/>
            <person name="Riley R."/>
            <person name="Savchenko A."/>
            <person name="Shiryaev A."/>
            <person name="Soop K."/>
            <person name="Spirin V."/>
            <person name="Szebenyi C."/>
            <person name="Tomsovsky M."/>
            <person name="Tulloss R.E."/>
            <person name="Uehling J."/>
            <person name="Grigoriev I.V."/>
            <person name="Vagvolgyi C."/>
            <person name="Papp T."/>
            <person name="Martin F.M."/>
            <person name="Miettinen O."/>
            <person name="Hibbett D.S."/>
            <person name="Nagy L.G."/>
        </authorList>
    </citation>
    <scope>NUCLEOTIDE SEQUENCE [LARGE SCALE GENOMIC DNA]</scope>
    <source>
        <strain evidence="6 7">CBS 962.96</strain>
    </source>
</reference>
<sequence length="713" mass="79774">MQGDPGLSSSMEPHPGNKGQNVSEPNTDQAASVDFEQLLALIIGINKYEDDYIRNLSGAVIDGENVKEFLTDMLGVPEDNIETLYDEKATKDGILNAIKKFTDIPRNVPILIYYAGHGGRAPAPADWYTSDSSNQIELLCPHDFRWSGSDTEDGQGIFDLTLAQYLNDVADSKNNISVILDCCHSGSAARGDEVQDDERVRGIELPKDYVIPLPVFEKQVASARRGVEILKRFEKRGNFSHVLLAACKRDEKARERSFGGIFTTELLELFKRGISDLTYLEVIKTINLQSYTLWQNPQCVGANRDRLLFSTSVPSPYRALSIGINATSVQGEFKLDAGTESGIVQGAEFNIYSNKNMTDWVGKVKAGAPRQYDTLCRIADDGQFPPDLRTAFALQTHIGLGRDIHLFVPCDEAFSKLRTTLTEHMQRRDKRQTFCLLDSEHDNPPEGPRADLALLVVNIKGGSFVQFDVKNQTCVKMGLTKMPYHIPLRLNDFLMTLLHSAADFYWKFKEISPSLSPLDITLESFELEEDPEREGIFKPKNDRENLINSDGMFVLNSVARELDQVDSVPYGYRINNRSNKSLYAALFYFDFSDLSILSHYKPNSAHEGQPGRLEFSIPPRRSVTIGYGDSGTVPIEIRTRSEEKTDKGILKVEQDVDVGFLRLYAATRHNEYTDISQESPLDPQRLARPFEAVGSRVVFGTLTIPVVAQGRGV</sequence>
<dbReference type="InterPro" id="IPR050452">
    <property type="entry name" value="Metacaspase"/>
</dbReference>
<gene>
    <name evidence="6" type="ORF">K435DRAFT_973483</name>
</gene>
<keyword evidence="3" id="KW-0378">Hydrolase</keyword>
<dbReference type="EMBL" id="ML180173">
    <property type="protein sequence ID" value="THU78556.1"/>
    <property type="molecule type" value="Genomic_DNA"/>
</dbReference>
<name>A0A4S8KRY5_DENBC</name>
<evidence type="ECO:0000256" key="1">
    <source>
        <dbReference type="ARBA" id="ARBA00009005"/>
    </source>
</evidence>
<feature type="compositionally biased region" description="Polar residues" evidence="4">
    <location>
        <begin position="18"/>
        <end position="27"/>
    </location>
</feature>
<dbReference type="InterPro" id="IPR029030">
    <property type="entry name" value="Caspase-like_dom_sf"/>
</dbReference>
<dbReference type="AlphaFoldDB" id="A0A4S8KRY5"/>
<evidence type="ECO:0000256" key="2">
    <source>
        <dbReference type="ARBA" id="ARBA00022703"/>
    </source>
</evidence>
<dbReference type="GO" id="GO:0004197">
    <property type="term" value="F:cysteine-type endopeptidase activity"/>
    <property type="evidence" value="ECO:0007669"/>
    <property type="project" value="InterPro"/>
</dbReference>
<dbReference type="GO" id="GO:0006508">
    <property type="term" value="P:proteolysis"/>
    <property type="evidence" value="ECO:0007669"/>
    <property type="project" value="InterPro"/>
</dbReference>
<dbReference type="SUPFAM" id="SSF52129">
    <property type="entry name" value="Caspase-like"/>
    <property type="match status" value="1"/>
</dbReference>
<keyword evidence="2" id="KW-0053">Apoptosis</keyword>
<evidence type="ECO:0000313" key="7">
    <source>
        <dbReference type="Proteomes" id="UP000297245"/>
    </source>
</evidence>
<dbReference type="PANTHER" id="PTHR48104:SF30">
    <property type="entry name" value="METACASPASE-1"/>
    <property type="match status" value="1"/>
</dbReference>
<dbReference type="Gene3D" id="3.40.50.1460">
    <property type="match status" value="1"/>
</dbReference>
<evidence type="ECO:0000256" key="3">
    <source>
        <dbReference type="ARBA" id="ARBA00022807"/>
    </source>
</evidence>
<dbReference type="Proteomes" id="UP000297245">
    <property type="component" value="Unassembled WGS sequence"/>
</dbReference>
<accession>A0A4S8KRY5</accession>